<evidence type="ECO:0000256" key="1">
    <source>
        <dbReference type="RuleBase" id="RU366019"/>
    </source>
</evidence>
<dbReference type="RefSeq" id="WP_197114419.1">
    <property type="nucleotide sequence ID" value="NZ_JACBXQ010000001.1"/>
</dbReference>
<evidence type="ECO:0000259" key="2">
    <source>
        <dbReference type="Pfam" id="PF04734"/>
    </source>
</evidence>
<organism evidence="3 4">
    <name type="scientific">Facklamia lactis</name>
    <dbReference type="NCBI Taxonomy" id="2749967"/>
    <lineage>
        <taxon>Bacteria</taxon>
        <taxon>Bacillati</taxon>
        <taxon>Bacillota</taxon>
        <taxon>Bacilli</taxon>
        <taxon>Lactobacillales</taxon>
        <taxon>Aerococcaceae</taxon>
        <taxon>Facklamia</taxon>
    </lineage>
</organism>
<dbReference type="EC" id="3.5.1.23" evidence="1"/>
<dbReference type="InterPro" id="IPR031329">
    <property type="entry name" value="NEUT/ALK_ceramidase_N"/>
</dbReference>
<dbReference type="PANTHER" id="PTHR12670">
    <property type="entry name" value="CERAMIDASE"/>
    <property type="match status" value="1"/>
</dbReference>
<comment type="catalytic activity">
    <reaction evidence="1">
        <text>an N-acylsphing-4-enine + H2O = sphing-4-enine + a fatty acid</text>
        <dbReference type="Rhea" id="RHEA:20856"/>
        <dbReference type="ChEBI" id="CHEBI:15377"/>
        <dbReference type="ChEBI" id="CHEBI:28868"/>
        <dbReference type="ChEBI" id="CHEBI:52639"/>
        <dbReference type="ChEBI" id="CHEBI:57756"/>
        <dbReference type="EC" id="3.5.1.23"/>
    </reaction>
</comment>
<dbReference type="InterPro" id="IPR006823">
    <property type="entry name" value="Ceramidase_alk"/>
</dbReference>
<keyword evidence="1" id="KW-0746">Sphingolipid metabolism</keyword>
<comment type="caution">
    <text evidence="3">The sequence shown here is derived from an EMBL/GenBank/DDBJ whole genome shotgun (WGS) entry which is preliminary data.</text>
</comment>
<reference evidence="3 4" key="1">
    <citation type="submission" date="2020-07" db="EMBL/GenBank/DDBJ databases">
        <title>Facklamia lactis sp. nov., isolated from raw milk.</title>
        <authorList>
            <person name="Doll E.V."/>
            <person name="Huptas C."/>
            <person name="Staib L."/>
            <person name="Wenning M."/>
            <person name="Scherer S."/>
        </authorList>
    </citation>
    <scope>NUCLEOTIDE SEQUENCE [LARGE SCALE GENOMIC DNA]</scope>
    <source>
        <strain evidence="3 4">DSM 111018</strain>
    </source>
</reference>
<dbReference type="Pfam" id="PF04734">
    <property type="entry name" value="Ceramidase_alk"/>
    <property type="match status" value="1"/>
</dbReference>
<name>A0ABS0LP92_9LACT</name>
<gene>
    <name evidence="3" type="ORF">HZY91_02635</name>
</gene>
<accession>A0ABS0LP92</accession>
<evidence type="ECO:0000313" key="4">
    <source>
        <dbReference type="Proteomes" id="UP000721415"/>
    </source>
</evidence>
<sequence length="431" mass="49127">MQIGFARKTITPNGSELMGGYSVENRYSEGVMDELYVKVVILQHPDATVVLVNYDLVAVDDLLVQPIVEYLKQYQISQDLVVVTATHTHASIGGILETRSGILQGSRECFMLTNLELIDHLLDTTYEAIEEALQGLSEGKLAIACDQMKGIGSNRNNRQQSGDSDLLVVKLINQTGYIYLIKFACHPTVLDSDNRYFSADFPGVVSQMLEEEGACFSCFLNGAAGDLSTRFTRQASNAQEMKRLGRLIVDKISQLHLKVCQVKEIESRNFSHSLRVKSYLPEKQALMQVEKYQMLINSEDFSQMDPPKQRQVESKLEGAICHYHLTRNQLNKDEITIDFKIIRFNEMYFILIPGELFSQLGHQLERKQIQVIGYANGYYGYFPDERAYEAEYYEANATHFAPGESEQMVQEIADYVQDIKEERDVNRRKLF</sequence>
<dbReference type="Proteomes" id="UP000721415">
    <property type="component" value="Unassembled WGS sequence"/>
</dbReference>
<keyword evidence="4" id="KW-1185">Reference proteome</keyword>
<keyword evidence="1" id="KW-0378">Hydrolase</keyword>
<feature type="domain" description="Neutral/alkaline non-lysosomal ceramidase N-terminal" evidence="2">
    <location>
        <begin position="2"/>
        <end position="212"/>
    </location>
</feature>
<keyword evidence="1" id="KW-0443">Lipid metabolism</keyword>
<evidence type="ECO:0000313" key="3">
    <source>
        <dbReference type="EMBL" id="MBG9985787.1"/>
    </source>
</evidence>
<protein>
    <recommendedName>
        <fullName evidence="1">Neutral ceramidase</fullName>
        <ecNumber evidence="1">3.5.1.23</ecNumber>
    </recommendedName>
</protein>
<dbReference type="PANTHER" id="PTHR12670:SF1">
    <property type="entry name" value="NEUTRAL CERAMIDASE"/>
    <property type="match status" value="1"/>
</dbReference>
<comment type="similarity">
    <text evidence="1">Belongs to the neutral ceramidase family.</text>
</comment>
<proteinExistence type="inferred from homology"/>
<dbReference type="EMBL" id="JACBXQ010000001">
    <property type="protein sequence ID" value="MBG9985787.1"/>
    <property type="molecule type" value="Genomic_DNA"/>
</dbReference>